<dbReference type="CDD" id="cd07991">
    <property type="entry name" value="LPLAT_LPCAT1-like"/>
    <property type="match status" value="1"/>
</dbReference>
<keyword evidence="4" id="KW-0444">Lipid biosynthesis</keyword>
<dbReference type="eggNOG" id="KOG4666">
    <property type="taxonomic scope" value="Eukaryota"/>
</dbReference>
<dbReference type="SMART" id="SM00563">
    <property type="entry name" value="PlsC"/>
    <property type="match status" value="1"/>
</dbReference>
<comment type="pathway">
    <text evidence="2">Lipid metabolism; phospholipid metabolism.</text>
</comment>
<evidence type="ECO:0000256" key="7">
    <source>
        <dbReference type="ARBA" id="ARBA00022737"/>
    </source>
</evidence>
<keyword evidence="11" id="KW-0594">Phospholipid biosynthesis</keyword>
<dbReference type="PANTHER" id="PTHR23063:SF52">
    <property type="entry name" value="LYSOPHOSPHATIDYLCHOLINE ACYLTRANSFERASE"/>
    <property type="match status" value="1"/>
</dbReference>
<dbReference type="GO" id="GO:0008374">
    <property type="term" value="F:O-acyltransferase activity"/>
    <property type="evidence" value="ECO:0007669"/>
    <property type="project" value="InterPro"/>
</dbReference>
<feature type="transmembrane region" description="Helical" evidence="15">
    <location>
        <begin position="49"/>
        <end position="69"/>
    </location>
</feature>
<organism evidence="17 18">
    <name type="scientific">Strigamia maritima</name>
    <name type="common">European centipede</name>
    <name type="synonym">Geophilus maritimus</name>
    <dbReference type="NCBI Taxonomy" id="126957"/>
    <lineage>
        <taxon>Eukaryota</taxon>
        <taxon>Metazoa</taxon>
        <taxon>Ecdysozoa</taxon>
        <taxon>Arthropoda</taxon>
        <taxon>Myriapoda</taxon>
        <taxon>Chilopoda</taxon>
        <taxon>Pleurostigmophora</taxon>
        <taxon>Geophilomorpha</taxon>
        <taxon>Linotaeniidae</taxon>
        <taxon>Strigamia</taxon>
    </lineage>
</organism>
<evidence type="ECO:0000256" key="1">
    <source>
        <dbReference type="ARBA" id="ARBA00004370"/>
    </source>
</evidence>
<comment type="subcellular location">
    <subcellularLocation>
        <location evidence="1">Membrane</location>
    </subcellularLocation>
</comment>
<reference evidence="18" key="1">
    <citation type="submission" date="2011-05" db="EMBL/GenBank/DDBJ databases">
        <authorList>
            <person name="Richards S.R."/>
            <person name="Qu J."/>
            <person name="Jiang H."/>
            <person name="Jhangiani S.N."/>
            <person name="Agravi P."/>
            <person name="Goodspeed R."/>
            <person name="Gross S."/>
            <person name="Mandapat C."/>
            <person name="Jackson L."/>
            <person name="Mathew T."/>
            <person name="Pu L."/>
            <person name="Thornton R."/>
            <person name="Saada N."/>
            <person name="Wilczek-Boney K.B."/>
            <person name="Lee S."/>
            <person name="Kovar C."/>
            <person name="Wu Y."/>
            <person name="Scherer S.E."/>
            <person name="Worley K.C."/>
            <person name="Muzny D.M."/>
            <person name="Gibbs R."/>
        </authorList>
    </citation>
    <scope>NUCLEOTIDE SEQUENCE</scope>
    <source>
        <strain evidence="18">Brora</strain>
    </source>
</reference>
<evidence type="ECO:0000256" key="6">
    <source>
        <dbReference type="ARBA" id="ARBA00022692"/>
    </source>
</evidence>
<name>T1J518_STRMM</name>
<evidence type="ECO:0000256" key="10">
    <source>
        <dbReference type="ARBA" id="ARBA00023136"/>
    </source>
</evidence>
<dbReference type="PhylomeDB" id="T1J518"/>
<evidence type="ECO:0000256" key="9">
    <source>
        <dbReference type="ARBA" id="ARBA00023098"/>
    </source>
</evidence>
<evidence type="ECO:0000256" key="8">
    <source>
        <dbReference type="ARBA" id="ARBA00022989"/>
    </source>
</evidence>
<dbReference type="HOGENOM" id="CLU_025017_0_0_1"/>
<evidence type="ECO:0000256" key="13">
    <source>
        <dbReference type="ARBA" id="ARBA00023315"/>
    </source>
</evidence>
<reference evidence="17" key="2">
    <citation type="submission" date="2015-02" db="UniProtKB">
        <authorList>
            <consortium name="EnsemblMetazoa"/>
        </authorList>
    </citation>
    <scope>IDENTIFICATION</scope>
</reference>
<dbReference type="InterPro" id="IPR002123">
    <property type="entry name" value="Plipid/glycerol_acylTrfase"/>
</dbReference>
<keyword evidence="10 15" id="KW-0472">Membrane</keyword>
<keyword evidence="18" id="KW-1185">Reference proteome</keyword>
<comment type="pathway">
    <text evidence="14">Phospholipid metabolism.</text>
</comment>
<dbReference type="Pfam" id="PF13499">
    <property type="entry name" value="EF-hand_7"/>
    <property type="match status" value="1"/>
</dbReference>
<dbReference type="EMBL" id="JH431850">
    <property type="status" value="NOT_ANNOTATED_CDS"/>
    <property type="molecule type" value="Genomic_DNA"/>
</dbReference>
<feature type="domain" description="EF-hand" evidence="16">
    <location>
        <begin position="408"/>
        <end position="443"/>
    </location>
</feature>
<keyword evidence="7" id="KW-0677">Repeat</keyword>
<dbReference type="GO" id="GO:0016020">
    <property type="term" value="C:membrane"/>
    <property type="evidence" value="ECO:0007669"/>
    <property type="project" value="UniProtKB-SubCell"/>
</dbReference>
<comment type="similarity">
    <text evidence="3">Belongs to the 1-acyl-sn-glycerol-3-phosphate acyltransferase family.</text>
</comment>
<feature type="domain" description="EF-hand" evidence="16">
    <location>
        <begin position="449"/>
        <end position="478"/>
    </location>
</feature>
<dbReference type="OMA" id="FTHELRF"/>
<dbReference type="GO" id="GO:0005783">
    <property type="term" value="C:endoplasmic reticulum"/>
    <property type="evidence" value="ECO:0007669"/>
    <property type="project" value="TreeGrafter"/>
</dbReference>
<dbReference type="PANTHER" id="PTHR23063">
    <property type="entry name" value="PHOSPHOLIPID ACYLTRANSFERASE"/>
    <property type="match status" value="1"/>
</dbReference>
<accession>T1J518</accession>
<evidence type="ECO:0000256" key="12">
    <source>
        <dbReference type="ARBA" id="ARBA00023264"/>
    </source>
</evidence>
<dbReference type="SMART" id="SM00054">
    <property type="entry name" value="EFh"/>
    <property type="match status" value="3"/>
</dbReference>
<keyword evidence="9" id="KW-0443">Lipid metabolism</keyword>
<evidence type="ECO:0000256" key="11">
    <source>
        <dbReference type="ARBA" id="ARBA00023209"/>
    </source>
</evidence>
<keyword evidence="13" id="KW-0012">Acyltransferase</keyword>
<dbReference type="Pfam" id="PF01553">
    <property type="entry name" value="Acyltransferase"/>
    <property type="match status" value="1"/>
</dbReference>
<feature type="transmembrane region" description="Helical" evidence="15">
    <location>
        <begin position="90"/>
        <end position="107"/>
    </location>
</feature>
<sequence>MEQKIHPVIENMSAIPADVLNPFVHKIELNTYDKFKVALMTVTIFPIRFLFAAIFLGTAWILACVGLNGMSGGDLDGKPITGWRSDLKKIICFFMRALFVAGGFNWITVKGKQASPKEAPVLALAPHSSYFDALPVIFLGAPSVVAKGEIEQTPVLGKLINYTQPVYVWREDPNSRQNTIKNIQRRATSEDNWHQVAIFPEGTCTNRTSLIQFKPGAFYPGVPVQPVCIKYPNRLDTITWTWEGPGPWRSVWLSLCQFHNFLEIEFLPVHVPSPEEIKDPKLFAENVRQKMADALGLQVADYSYDDCRLMSKAAQKNLPYERGLVEIQKLRSKLGLELRGVEDELSKYAKIASGADGLVTVEDFAAYLGLPVSGPLKELFFLYDTEGTGKIDFRQYLIGLSVIAKPANTEETIQIAFKLFDRHGKGHINKEDLNMLLKHALNMTTLETDRLFNQVDVHGKGCITYDEFRSYARKKPEYAKIFTLNRLKWLNNEKRNFVVSDDGDNNSKLKKE</sequence>
<evidence type="ECO:0000259" key="16">
    <source>
        <dbReference type="PROSITE" id="PS50222"/>
    </source>
</evidence>
<dbReference type="InterPro" id="IPR045252">
    <property type="entry name" value="LPCAT1-like"/>
</dbReference>
<evidence type="ECO:0000256" key="5">
    <source>
        <dbReference type="ARBA" id="ARBA00022679"/>
    </source>
</evidence>
<proteinExistence type="inferred from homology"/>
<dbReference type="PROSITE" id="PS50222">
    <property type="entry name" value="EF_HAND_2"/>
    <property type="match status" value="3"/>
</dbReference>
<dbReference type="STRING" id="126957.T1J518"/>
<dbReference type="UniPathway" id="UPA00085"/>
<dbReference type="GO" id="GO:0042171">
    <property type="term" value="F:lysophosphatidic acid acyltransferase activity"/>
    <property type="evidence" value="ECO:0007669"/>
    <property type="project" value="TreeGrafter"/>
</dbReference>
<dbReference type="SUPFAM" id="SSF47473">
    <property type="entry name" value="EF-hand"/>
    <property type="match status" value="1"/>
</dbReference>
<dbReference type="Proteomes" id="UP000014500">
    <property type="component" value="Unassembled WGS sequence"/>
</dbReference>
<evidence type="ECO:0000256" key="4">
    <source>
        <dbReference type="ARBA" id="ARBA00022516"/>
    </source>
</evidence>
<dbReference type="FunFam" id="1.10.238.10:FF:000003">
    <property type="entry name" value="Calmodulin A"/>
    <property type="match status" value="1"/>
</dbReference>
<evidence type="ECO:0000313" key="18">
    <source>
        <dbReference type="Proteomes" id="UP000014500"/>
    </source>
</evidence>
<dbReference type="InterPro" id="IPR011992">
    <property type="entry name" value="EF-hand-dom_pair"/>
</dbReference>
<dbReference type="CDD" id="cd00051">
    <property type="entry name" value="EFh"/>
    <property type="match status" value="1"/>
</dbReference>
<evidence type="ECO:0000256" key="3">
    <source>
        <dbReference type="ARBA" id="ARBA00008655"/>
    </source>
</evidence>
<keyword evidence="6 15" id="KW-0812">Transmembrane</keyword>
<evidence type="ECO:0000256" key="14">
    <source>
        <dbReference type="ARBA" id="ARBA00025707"/>
    </source>
</evidence>
<dbReference type="SUPFAM" id="SSF69593">
    <property type="entry name" value="Glycerol-3-phosphate (1)-acyltransferase"/>
    <property type="match status" value="1"/>
</dbReference>
<dbReference type="EnsemblMetazoa" id="SMAR008715-RA">
    <property type="protein sequence ID" value="SMAR008715-PA"/>
    <property type="gene ID" value="SMAR008715"/>
</dbReference>
<dbReference type="AlphaFoldDB" id="T1J518"/>
<dbReference type="InterPro" id="IPR002048">
    <property type="entry name" value="EF_hand_dom"/>
</dbReference>
<protein>
    <recommendedName>
        <fullName evidence="16">EF-hand domain-containing protein</fullName>
    </recommendedName>
</protein>
<keyword evidence="5" id="KW-0808">Transferase</keyword>
<dbReference type="Gene3D" id="1.10.238.10">
    <property type="entry name" value="EF-hand"/>
    <property type="match status" value="1"/>
</dbReference>
<keyword evidence="8 15" id="KW-1133">Transmembrane helix</keyword>
<keyword evidence="12" id="KW-1208">Phospholipid metabolism</keyword>
<evidence type="ECO:0000256" key="2">
    <source>
        <dbReference type="ARBA" id="ARBA00005074"/>
    </source>
</evidence>
<feature type="domain" description="EF-hand" evidence="16">
    <location>
        <begin position="376"/>
        <end position="406"/>
    </location>
</feature>
<dbReference type="GO" id="GO:0005509">
    <property type="term" value="F:calcium ion binding"/>
    <property type="evidence" value="ECO:0007669"/>
    <property type="project" value="InterPro"/>
</dbReference>
<evidence type="ECO:0000256" key="15">
    <source>
        <dbReference type="SAM" id="Phobius"/>
    </source>
</evidence>
<evidence type="ECO:0000313" key="17">
    <source>
        <dbReference type="EnsemblMetazoa" id="SMAR008715-PA"/>
    </source>
</evidence>
<dbReference type="GO" id="GO:0008654">
    <property type="term" value="P:phospholipid biosynthetic process"/>
    <property type="evidence" value="ECO:0007669"/>
    <property type="project" value="UniProtKB-KW"/>
</dbReference>